<feature type="compositionally biased region" description="Low complexity" evidence="1">
    <location>
        <begin position="73"/>
        <end position="93"/>
    </location>
</feature>
<dbReference type="GeneID" id="120253738"/>
<dbReference type="Proteomes" id="UP001515500">
    <property type="component" value="Unplaced"/>
</dbReference>
<dbReference type="AlphaFoldDB" id="A0AB40ASG1"/>
<accession>A0AB40ASG1</accession>
<evidence type="ECO:0000313" key="2">
    <source>
        <dbReference type="Proteomes" id="UP001515500"/>
    </source>
</evidence>
<keyword evidence="2" id="KW-1185">Reference proteome</keyword>
<dbReference type="InterPro" id="IPR004252">
    <property type="entry name" value="Probable_transposase_24"/>
</dbReference>
<protein>
    <submittedName>
        <fullName evidence="3">Uncharacterized protein LOC120253738</fullName>
    </submittedName>
</protein>
<evidence type="ECO:0000313" key="3">
    <source>
        <dbReference type="RefSeq" id="XP_039117935.1"/>
    </source>
</evidence>
<gene>
    <name evidence="3" type="primary">LOC120253738</name>
</gene>
<sequence>MAGRNRSSIRRGRSSIPTSQAESRGASMSSSAIVVQSDTTPPTLTARTTTPAPIFIPSTVDLTTASVPPPTSTTPATIPPTTTTSPSTIFAPIEDASTGDGGSSRRVRIYVLSDRFVPHGHAISKFITEKMKERQYKEGYTWSKIDKHTHDFYWREFKKYYYWPIEEDNAIKAVWEKVCRGHYSRNLCRWHKSYKKTGKKPVWVEDEIWNKWLEHWNTEEFKHKSKQGSINRCSETGGNGGGISRHLGGSKSFVEHAIDLKKTLQRTPTAFDIFCKTHVNKEGKGVDSRAQAVYDAMQKMVEAASQTLSDDSQPSPLDMDAMYLEASGGEKKKRVYGLGSHALSLYQESFSGAILASPPPSASTVPPEIVSEMEGMKKKMTDLEEQNLSLMQQN</sequence>
<dbReference type="RefSeq" id="XP_039117935.1">
    <property type="nucleotide sequence ID" value="XM_039262001.1"/>
</dbReference>
<dbReference type="Pfam" id="PF03004">
    <property type="entry name" value="Transposase_24"/>
    <property type="match status" value="1"/>
</dbReference>
<evidence type="ECO:0000256" key="1">
    <source>
        <dbReference type="SAM" id="MobiDB-lite"/>
    </source>
</evidence>
<organism evidence="2 3">
    <name type="scientific">Dioscorea cayennensis subsp. rotundata</name>
    <name type="common">White Guinea yam</name>
    <name type="synonym">Dioscorea rotundata</name>
    <dbReference type="NCBI Taxonomy" id="55577"/>
    <lineage>
        <taxon>Eukaryota</taxon>
        <taxon>Viridiplantae</taxon>
        <taxon>Streptophyta</taxon>
        <taxon>Embryophyta</taxon>
        <taxon>Tracheophyta</taxon>
        <taxon>Spermatophyta</taxon>
        <taxon>Magnoliopsida</taxon>
        <taxon>Liliopsida</taxon>
        <taxon>Dioscoreales</taxon>
        <taxon>Dioscoreaceae</taxon>
        <taxon>Dioscorea</taxon>
    </lineage>
</organism>
<feature type="region of interest" description="Disordered" evidence="1">
    <location>
        <begin position="1"/>
        <end position="100"/>
    </location>
</feature>
<feature type="compositionally biased region" description="Low complexity" evidence="1">
    <location>
        <begin position="39"/>
        <end position="53"/>
    </location>
</feature>
<feature type="compositionally biased region" description="Polar residues" evidence="1">
    <location>
        <begin position="17"/>
        <end position="38"/>
    </location>
</feature>
<proteinExistence type="predicted"/>
<reference evidence="3" key="1">
    <citation type="submission" date="2025-08" db="UniProtKB">
        <authorList>
            <consortium name="RefSeq"/>
        </authorList>
    </citation>
    <scope>IDENTIFICATION</scope>
</reference>
<name>A0AB40ASG1_DIOCR</name>